<dbReference type="RefSeq" id="WP_244024394.1">
    <property type="nucleotide sequence ID" value="NZ_JALHLF010000195.1"/>
</dbReference>
<dbReference type="InterPro" id="IPR050356">
    <property type="entry name" value="SulA_CellDiv_inhibitor"/>
</dbReference>
<reference evidence="3" key="1">
    <citation type="submission" date="2022-03" db="EMBL/GenBank/DDBJ databases">
        <title>Identification of a novel bacterium isolated from mangrove sediments.</title>
        <authorList>
            <person name="Pan X."/>
        </authorList>
    </citation>
    <scope>NUCLEOTIDE SEQUENCE</scope>
    <source>
        <strain evidence="3">B1949</strain>
    </source>
</reference>
<dbReference type="InterPro" id="IPR043502">
    <property type="entry name" value="DNA/RNA_pol_sf"/>
</dbReference>
<dbReference type="Pfam" id="PF11799">
    <property type="entry name" value="IMS_C"/>
    <property type="match status" value="1"/>
</dbReference>
<name>A0ABT0BIY6_9SPHN</name>
<accession>A0ABT0BIY6</accession>
<keyword evidence="4" id="KW-1185">Reference proteome</keyword>
<gene>
    <name evidence="3" type="ORF">MTR62_20370</name>
</gene>
<evidence type="ECO:0000313" key="3">
    <source>
        <dbReference type="EMBL" id="MCJ2185021.1"/>
    </source>
</evidence>
<evidence type="ECO:0000313" key="4">
    <source>
        <dbReference type="Proteomes" id="UP001162881"/>
    </source>
</evidence>
<dbReference type="Proteomes" id="UP001162881">
    <property type="component" value="Unassembled WGS sequence"/>
</dbReference>
<dbReference type="PANTHER" id="PTHR35369">
    <property type="entry name" value="BLR3025 PROTEIN-RELATED"/>
    <property type="match status" value="1"/>
</dbReference>
<protein>
    <submittedName>
        <fullName evidence="3">DNA polymerase Y family protein</fullName>
    </submittedName>
</protein>
<keyword evidence="1" id="KW-0227">DNA damage</keyword>
<dbReference type="PANTHER" id="PTHR35369:SF2">
    <property type="entry name" value="BLR3025 PROTEIN"/>
    <property type="match status" value="1"/>
</dbReference>
<dbReference type="SUPFAM" id="SSF56672">
    <property type="entry name" value="DNA/RNA polymerases"/>
    <property type="match status" value="1"/>
</dbReference>
<organism evidence="3 4">
    <name type="scientific">Novosphingobium organovorum</name>
    <dbReference type="NCBI Taxonomy" id="2930092"/>
    <lineage>
        <taxon>Bacteria</taxon>
        <taxon>Pseudomonadati</taxon>
        <taxon>Pseudomonadota</taxon>
        <taxon>Alphaproteobacteria</taxon>
        <taxon>Sphingomonadales</taxon>
        <taxon>Sphingomonadaceae</taxon>
        <taxon>Novosphingobium</taxon>
    </lineage>
</organism>
<evidence type="ECO:0000256" key="1">
    <source>
        <dbReference type="ARBA" id="ARBA00022763"/>
    </source>
</evidence>
<feature type="non-terminal residue" evidence="3">
    <location>
        <position position="1"/>
    </location>
</feature>
<comment type="caution">
    <text evidence="3">The sequence shown here is derived from an EMBL/GenBank/DDBJ whole genome shotgun (WGS) entry which is preliminary data.</text>
</comment>
<proteinExistence type="predicted"/>
<sequence length="347" mass="38671">ALPVAALGLDEEGERTLRRAGLKTIGDLAARSMASIAARFGGDAVRALRRLTGEEQAPITALETPEPLHFERRFAEPIGLQSTVAACFLDLLHEAAGVLEERHLGGRRFALTLFRSDGARHRLDIATGQPTRDPAVLLRLFDERIASLADPLDPGFGYDRITLFLAASEPLAPRQDRLVAAPCGDDPEDGALAALIDRLSTRLGAGSVRRLVPQASHLPEQAQLAFPAQQDRTPARWPALPSGEPPLRPLFLFDPPQPVEVLAEVPDGPPHRFRWRRKLHEVRLYEGPERIADEWWQRVGGEAPGQGGLTRDYYRVEDARGRRYWIFRHGLYDEKPDPRWYIHGLFA</sequence>
<dbReference type="EMBL" id="JALHLF010000195">
    <property type="protein sequence ID" value="MCJ2185021.1"/>
    <property type="molecule type" value="Genomic_DNA"/>
</dbReference>
<feature type="domain" description="DNA polymerase Y-family little finger" evidence="2">
    <location>
        <begin position="71"/>
        <end position="149"/>
    </location>
</feature>
<dbReference type="InterPro" id="IPR017961">
    <property type="entry name" value="DNA_pol_Y-fam_little_finger"/>
</dbReference>
<evidence type="ECO:0000259" key="2">
    <source>
        <dbReference type="Pfam" id="PF11799"/>
    </source>
</evidence>